<dbReference type="KEGG" id="snay:FZC37_01675"/>
<dbReference type="SUPFAM" id="SSF52540">
    <property type="entry name" value="P-loop containing nucleoside triphosphate hydrolases"/>
    <property type="match status" value="1"/>
</dbReference>
<comment type="function">
    <text evidence="7">Part of an ABC transporter complex. Transmembrane domains (TMD) form a pore in the inner membrane and the ATP-binding domain (NBD) is responsible for energy generation.</text>
</comment>
<evidence type="ECO:0000313" key="9">
    <source>
        <dbReference type="EMBL" id="QEK39639.1"/>
    </source>
</evidence>
<keyword evidence="2" id="KW-0813">Transport</keyword>
<reference evidence="9 10" key="1">
    <citation type="submission" date="2019-08" db="EMBL/GenBank/DDBJ databases">
        <title>Highly reduced genomes of protist endosymbionts show evolutionary convergence.</title>
        <authorList>
            <person name="George E."/>
            <person name="Husnik F."/>
            <person name="Tashyreva D."/>
            <person name="Prokopchuk G."/>
            <person name="Horak A."/>
            <person name="Kwong W.K."/>
            <person name="Lukes J."/>
            <person name="Keeling P.J."/>
        </authorList>
    </citation>
    <scope>NUCLEOTIDE SEQUENCE [LARGE SCALE GENOMIC DNA]</scope>
    <source>
        <strain evidence="9">1621</strain>
    </source>
</reference>
<sequence>MFVKSIANVSSIKKVYGGKLVLEDVTFSLKIGQVSLLIGPNGAGKSTLSRIVLGIEKPTSGYVNASDVVFGYLPQRIHLNTSISMSSECVIKFVSGLQDIDYSIVKKLGVHAFLTDQVKELSGGQLQKLLIAAAIMRDPNVLILDEPFSDLDIESQADMHDIIQDLKKSSKMSIFITSHDLHVVAGYADQVLCLNKRLCCYDQRELQDKNFDSKKLNIYKHDH</sequence>
<proteinExistence type="inferred from homology"/>
<evidence type="ECO:0000313" key="10">
    <source>
        <dbReference type="Proteomes" id="UP000323844"/>
    </source>
</evidence>
<evidence type="ECO:0000256" key="4">
    <source>
        <dbReference type="ARBA" id="ARBA00022840"/>
    </source>
</evidence>
<dbReference type="Gene3D" id="3.40.50.300">
    <property type="entry name" value="P-loop containing nucleotide triphosphate hydrolases"/>
    <property type="match status" value="1"/>
</dbReference>
<dbReference type="GO" id="GO:0016887">
    <property type="term" value="F:ATP hydrolysis activity"/>
    <property type="evidence" value="ECO:0007669"/>
    <property type="project" value="InterPro"/>
</dbReference>
<dbReference type="InterPro" id="IPR017871">
    <property type="entry name" value="ABC_transporter-like_CS"/>
</dbReference>
<keyword evidence="5" id="KW-0864">Zinc transport</keyword>
<dbReference type="Proteomes" id="UP000323844">
    <property type="component" value="Chromosome"/>
</dbReference>
<dbReference type="InterPro" id="IPR027417">
    <property type="entry name" value="P-loop_NTPase"/>
</dbReference>
<keyword evidence="6" id="KW-0406">Ion transport</keyword>
<dbReference type="InterPro" id="IPR003439">
    <property type="entry name" value="ABC_transporter-like_ATP-bd"/>
</dbReference>
<evidence type="ECO:0000256" key="5">
    <source>
        <dbReference type="ARBA" id="ARBA00022906"/>
    </source>
</evidence>
<comment type="similarity">
    <text evidence="1">Belongs to the ABC transporter superfamily.</text>
</comment>
<organism evidence="9 10">
    <name type="scientific">Candidatus Sneabacter namystus</name>
    <dbReference type="NCBI Taxonomy" id="2601646"/>
    <lineage>
        <taxon>Bacteria</taxon>
        <taxon>Pseudomonadati</taxon>
        <taxon>Pseudomonadota</taxon>
        <taxon>Alphaproteobacteria</taxon>
        <taxon>Rickettsiales</taxon>
        <taxon>Rickettsiaceae</taxon>
        <taxon>Rickettsieae</taxon>
        <taxon>Candidatus Sneabacter</taxon>
    </lineage>
</organism>
<gene>
    <name evidence="9" type="ORF">FZC37_01675</name>
</gene>
<dbReference type="InterPro" id="IPR050153">
    <property type="entry name" value="Metal_Ion_Import_ABC"/>
</dbReference>
<evidence type="ECO:0000259" key="8">
    <source>
        <dbReference type="PROSITE" id="PS50893"/>
    </source>
</evidence>
<dbReference type="EMBL" id="CP043312">
    <property type="protein sequence ID" value="QEK39639.1"/>
    <property type="molecule type" value="Genomic_DNA"/>
</dbReference>
<dbReference type="Pfam" id="PF00005">
    <property type="entry name" value="ABC_tran"/>
    <property type="match status" value="1"/>
</dbReference>
<protein>
    <submittedName>
        <fullName evidence="9">ATP-binding cassette domain-containing protein</fullName>
    </submittedName>
</protein>
<dbReference type="PANTHER" id="PTHR42734">
    <property type="entry name" value="METAL TRANSPORT SYSTEM ATP-BINDING PROTEIN TM_0124-RELATED"/>
    <property type="match status" value="1"/>
</dbReference>
<evidence type="ECO:0000256" key="6">
    <source>
        <dbReference type="ARBA" id="ARBA00023065"/>
    </source>
</evidence>
<keyword evidence="10" id="KW-1185">Reference proteome</keyword>
<dbReference type="OrthoDB" id="9780942at2"/>
<accession>A0A5C0UIL6</accession>
<dbReference type="SMART" id="SM00382">
    <property type="entry name" value="AAA"/>
    <property type="match status" value="1"/>
</dbReference>
<keyword evidence="4 9" id="KW-0067">ATP-binding</keyword>
<dbReference type="GO" id="GO:0005524">
    <property type="term" value="F:ATP binding"/>
    <property type="evidence" value="ECO:0007669"/>
    <property type="project" value="UniProtKB-KW"/>
</dbReference>
<keyword evidence="5" id="KW-0862">Zinc</keyword>
<evidence type="ECO:0000256" key="1">
    <source>
        <dbReference type="ARBA" id="ARBA00005417"/>
    </source>
</evidence>
<dbReference type="PANTHER" id="PTHR42734:SF17">
    <property type="entry name" value="METAL TRANSPORT SYSTEM ATP-BINDING PROTEIN TM_0124-RELATED"/>
    <property type="match status" value="1"/>
</dbReference>
<evidence type="ECO:0000256" key="2">
    <source>
        <dbReference type="ARBA" id="ARBA00022448"/>
    </source>
</evidence>
<keyword evidence="3" id="KW-0547">Nucleotide-binding</keyword>
<dbReference type="InterPro" id="IPR003593">
    <property type="entry name" value="AAA+_ATPase"/>
</dbReference>
<feature type="domain" description="ABC transporter" evidence="8">
    <location>
        <begin position="7"/>
        <end position="221"/>
    </location>
</feature>
<dbReference type="AlphaFoldDB" id="A0A5C0UIL6"/>
<dbReference type="PROSITE" id="PS00211">
    <property type="entry name" value="ABC_TRANSPORTER_1"/>
    <property type="match status" value="1"/>
</dbReference>
<evidence type="ECO:0000256" key="3">
    <source>
        <dbReference type="ARBA" id="ARBA00022741"/>
    </source>
</evidence>
<evidence type="ECO:0000256" key="7">
    <source>
        <dbReference type="ARBA" id="ARBA00024725"/>
    </source>
</evidence>
<name>A0A5C0UIL6_9RICK</name>
<dbReference type="GO" id="GO:0006829">
    <property type="term" value="P:zinc ion transport"/>
    <property type="evidence" value="ECO:0007669"/>
    <property type="project" value="UniProtKB-KW"/>
</dbReference>
<dbReference type="PROSITE" id="PS50893">
    <property type="entry name" value="ABC_TRANSPORTER_2"/>
    <property type="match status" value="1"/>
</dbReference>